<dbReference type="OrthoDB" id="370799at2"/>
<accession>A0A0Q1DJC2</accession>
<evidence type="ECO:0000313" key="2">
    <source>
        <dbReference type="Proteomes" id="UP000050827"/>
    </source>
</evidence>
<protein>
    <submittedName>
        <fullName evidence="1">Uncharacterized protein</fullName>
    </submittedName>
</protein>
<dbReference type="EMBL" id="LCTZ01000002">
    <property type="protein sequence ID" value="KQC28871.1"/>
    <property type="molecule type" value="Genomic_DNA"/>
</dbReference>
<keyword evidence="2" id="KW-1185">Reference proteome</keyword>
<organism evidence="1 2">
    <name type="scientific">Flagellimonas eckloniae</name>
    <dbReference type="NCBI Taxonomy" id="346185"/>
    <lineage>
        <taxon>Bacteria</taxon>
        <taxon>Pseudomonadati</taxon>
        <taxon>Bacteroidota</taxon>
        <taxon>Flavobacteriia</taxon>
        <taxon>Flavobacteriales</taxon>
        <taxon>Flavobacteriaceae</taxon>
        <taxon>Flagellimonas</taxon>
    </lineage>
</organism>
<name>A0A0Q1DJC2_9FLAO</name>
<reference evidence="1 2" key="1">
    <citation type="submission" date="2015-04" db="EMBL/GenBank/DDBJ databases">
        <title>Complete genome of flavobacterium.</title>
        <authorList>
            <person name="Kwon Y.M."/>
            <person name="Kim S.-J."/>
        </authorList>
    </citation>
    <scope>NUCLEOTIDE SEQUENCE [LARGE SCALE GENOMIC DNA]</scope>
    <source>
        <strain evidence="1 2">DK169</strain>
    </source>
</reference>
<comment type="caution">
    <text evidence="1">The sequence shown here is derived from an EMBL/GenBank/DDBJ whole genome shotgun (WGS) entry which is preliminary data.</text>
</comment>
<dbReference type="Proteomes" id="UP000050827">
    <property type="component" value="Unassembled WGS sequence"/>
</dbReference>
<sequence length="100" mass="11712">MAVPRTYQEFTDTLIAYAPMADWPLALQSLWWAAKGDWNSSHDIAQDLHTEMGSRIHAYLHRMEGDEWNAGYWYRQAGKFFPKSTLTEELQELVEFEINS</sequence>
<dbReference type="RefSeq" id="WP_055392411.1">
    <property type="nucleotide sequence ID" value="NZ_LCTZ01000002.1"/>
</dbReference>
<evidence type="ECO:0000313" key="1">
    <source>
        <dbReference type="EMBL" id="KQC28871.1"/>
    </source>
</evidence>
<gene>
    <name evidence="1" type="ORF">AAY42_02390</name>
</gene>
<proteinExistence type="predicted"/>
<dbReference type="AlphaFoldDB" id="A0A0Q1DJC2"/>
<dbReference type="PATRIC" id="fig|1547436.3.peg.498"/>